<evidence type="ECO:0000313" key="7">
    <source>
        <dbReference type="Proteomes" id="UP000242444"/>
    </source>
</evidence>
<dbReference type="GO" id="GO:0005524">
    <property type="term" value="F:ATP binding"/>
    <property type="evidence" value="ECO:0007669"/>
    <property type="project" value="UniProtKB-KW"/>
</dbReference>
<dbReference type="PANTHER" id="PTHR19211:SF123">
    <property type="entry name" value="ABC TRANSPORTER"/>
    <property type="match status" value="1"/>
</dbReference>
<gene>
    <name evidence="6" type="ORF">CFN78_03465</name>
</gene>
<evidence type="ECO:0000256" key="1">
    <source>
        <dbReference type="ARBA" id="ARBA00022737"/>
    </source>
</evidence>
<dbReference type="RefSeq" id="WP_094861004.1">
    <property type="nucleotide sequence ID" value="NZ_NKYE01000001.1"/>
</dbReference>
<feature type="region of interest" description="Disordered" evidence="4">
    <location>
        <begin position="289"/>
        <end position="317"/>
    </location>
</feature>
<dbReference type="Pfam" id="PF00005">
    <property type="entry name" value="ABC_tran"/>
    <property type="match status" value="2"/>
</dbReference>
<evidence type="ECO:0000256" key="2">
    <source>
        <dbReference type="ARBA" id="ARBA00022741"/>
    </source>
</evidence>
<sequence length="547" mass="58538">MSTSLVAKGLAAGHGDRVLFSDLDLVVAPGDVVGLVGVNGAGKSTLLRTLGGLIPAEDGAVRLNPPGAVVGYLPQEPERRPGESVGGFLARRTGVAAAQQEMDAAATELAAGGAGADDAYAGALDRWLALGGADLDERASAAVADLGLDVDLAQEMTSLSGGQAARAGLASLLLSRYDVFLLDEPTNDLDLDGLDRLERFVGELRAGVVVVSHDREFLTRTVTGVLELDLPQQRVRYYGGGYEAYLDEREVGRRRAWENYEEYASTRASLEARARMQRGWMDKGVRNARRKAGDNDKLGRKFRSEASEKQASKARQTERMIERLDTVEEPRKEWDLRMEIATAPRAGAVVAALRGVVVRRGGFALGPVDLEVGWADRIAITGANGAGKSTLLAVLLGRITPDAGEAYLGPGVRVGEVDQARAAFFGGEPLLEAFGREIPDWADAEVRTLLAKFGLRAEHVTRPAATLSPGERTRAALALLQAREVNLLVLDEPTNHLDLPAIEQLESALASYPGTLLLVTHDRRMRDAVRTTGSVRLTDGRADVSVR</sequence>
<feature type="domain" description="ABC transporter" evidence="5">
    <location>
        <begin position="344"/>
        <end position="546"/>
    </location>
</feature>
<dbReference type="OrthoDB" id="3169603at2"/>
<dbReference type="AlphaFoldDB" id="A0A263DCJ5"/>
<evidence type="ECO:0000256" key="3">
    <source>
        <dbReference type="ARBA" id="ARBA00022840"/>
    </source>
</evidence>
<accession>A0A263DCJ5</accession>
<comment type="caution">
    <text evidence="6">The sequence shown here is derived from an EMBL/GenBank/DDBJ whole genome shotgun (WGS) entry which is preliminary data.</text>
</comment>
<dbReference type="PROSITE" id="PS00211">
    <property type="entry name" value="ABC_TRANSPORTER_1"/>
    <property type="match status" value="1"/>
</dbReference>
<protein>
    <submittedName>
        <fullName evidence="6">Heme ABC transporter ATP-binding protein</fullName>
    </submittedName>
</protein>
<dbReference type="InterPro" id="IPR027417">
    <property type="entry name" value="P-loop_NTPase"/>
</dbReference>
<dbReference type="CDD" id="cd03221">
    <property type="entry name" value="ABCF_EF-3"/>
    <property type="match status" value="1"/>
</dbReference>
<dbReference type="SUPFAM" id="SSF52540">
    <property type="entry name" value="P-loop containing nucleoside triphosphate hydrolases"/>
    <property type="match status" value="2"/>
</dbReference>
<dbReference type="InterPro" id="IPR003439">
    <property type="entry name" value="ABC_transporter-like_ATP-bd"/>
</dbReference>
<keyword evidence="1" id="KW-0677">Repeat</keyword>
<dbReference type="Proteomes" id="UP000242444">
    <property type="component" value="Unassembled WGS sequence"/>
</dbReference>
<dbReference type="InParanoid" id="A0A263DCJ5"/>
<reference evidence="6 7" key="1">
    <citation type="submission" date="2017-07" db="EMBL/GenBank/DDBJ databases">
        <title>Amycolatopsis antarcticus sp. nov., isolated from the surface of an Antarcticus brown macroalga.</title>
        <authorList>
            <person name="Wang J."/>
            <person name="Leiva S."/>
            <person name="Huang J."/>
            <person name="Huang Y."/>
        </authorList>
    </citation>
    <scope>NUCLEOTIDE SEQUENCE [LARGE SCALE GENOMIC DNA]</scope>
    <source>
        <strain evidence="6 7">AU-G6</strain>
    </source>
</reference>
<keyword evidence="7" id="KW-1185">Reference proteome</keyword>
<evidence type="ECO:0000256" key="4">
    <source>
        <dbReference type="SAM" id="MobiDB-lite"/>
    </source>
</evidence>
<keyword evidence="3 6" id="KW-0067">ATP-binding</keyword>
<organism evidence="6 7">
    <name type="scientific">Amycolatopsis antarctica</name>
    <dbReference type="NCBI Taxonomy" id="1854586"/>
    <lineage>
        <taxon>Bacteria</taxon>
        <taxon>Bacillati</taxon>
        <taxon>Actinomycetota</taxon>
        <taxon>Actinomycetes</taxon>
        <taxon>Pseudonocardiales</taxon>
        <taxon>Pseudonocardiaceae</taxon>
        <taxon>Amycolatopsis</taxon>
    </lineage>
</organism>
<dbReference type="PROSITE" id="PS50893">
    <property type="entry name" value="ABC_TRANSPORTER_2"/>
    <property type="match status" value="2"/>
</dbReference>
<dbReference type="FunFam" id="3.40.50.300:FF:001320">
    <property type="entry name" value="Heme ABC transporter ATP-binding protein"/>
    <property type="match status" value="1"/>
</dbReference>
<dbReference type="PANTHER" id="PTHR19211">
    <property type="entry name" value="ATP-BINDING TRANSPORT PROTEIN-RELATED"/>
    <property type="match status" value="1"/>
</dbReference>
<name>A0A263DCJ5_9PSEU</name>
<dbReference type="SMART" id="SM00382">
    <property type="entry name" value="AAA"/>
    <property type="match status" value="2"/>
</dbReference>
<evidence type="ECO:0000313" key="6">
    <source>
        <dbReference type="EMBL" id="OZM75227.1"/>
    </source>
</evidence>
<evidence type="ECO:0000259" key="5">
    <source>
        <dbReference type="PROSITE" id="PS50893"/>
    </source>
</evidence>
<dbReference type="Gene3D" id="3.40.50.300">
    <property type="entry name" value="P-loop containing nucleotide triphosphate hydrolases"/>
    <property type="match status" value="2"/>
</dbReference>
<keyword evidence="2" id="KW-0547">Nucleotide-binding</keyword>
<dbReference type="InterPro" id="IPR017871">
    <property type="entry name" value="ABC_transporter-like_CS"/>
</dbReference>
<dbReference type="InterPro" id="IPR050611">
    <property type="entry name" value="ABCF"/>
</dbReference>
<dbReference type="InterPro" id="IPR003593">
    <property type="entry name" value="AAA+_ATPase"/>
</dbReference>
<proteinExistence type="predicted"/>
<dbReference type="EMBL" id="NKYE01000001">
    <property type="protein sequence ID" value="OZM75227.1"/>
    <property type="molecule type" value="Genomic_DNA"/>
</dbReference>
<feature type="domain" description="ABC transporter" evidence="5">
    <location>
        <begin position="1"/>
        <end position="264"/>
    </location>
</feature>
<dbReference type="GO" id="GO:0016887">
    <property type="term" value="F:ATP hydrolysis activity"/>
    <property type="evidence" value="ECO:0007669"/>
    <property type="project" value="InterPro"/>
</dbReference>